<evidence type="ECO:0000313" key="3">
    <source>
        <dbReference type="EMBL" id="KAL3529657.1"/>
    </source>
</evidence>
<dbReference type="Proteomes" id="UP001630127">
    <property type="component" value="Unassembled WGS sequence"/>
</dbReference>
<keyword evidence="1" id="KW-0175">Coiled coil</keyword>
<evidence type="ECO:0000256" key="1">
    <source>
        <dbReference type="SAM" id="Coils"/>
    </source>
</evidence>
<gene>
    <name evidence="3" type="ORF">ACH5RR_008979</name>
</gene>
<feature type="region of interest" description="Disordered" evidence="2">
    <location>
        <begin position="62"/>
        <end position="103"/>
    </location>
</feature>
<proteinExistence type="predicted"/>
<accession>A0ABD3AFW5</accession>
<feature type="coiled-coil region" evidence="1">
    <location>
        <begin position="181"/>
        <end position="262"/>
    </location>
</feature>
<feature type="compositionally biased region" description="Polar residues" evidence="2">
    <location>
        <begin position="88"/>
        <end position="103"/>
    </location>
</feature>
<comment type="caution">
    <text evidence="3">The sequence shown here is derived from an EMBL/GenBank/DDBJ whole genome shotgun (WGS) entry which is preliminary data.</text>
</comment>
<keyword evidence="4" id="KW-1185">Reference proteome</keyword>
<name>A0ABD3AFW5_9GENT</name>
<evidence type="ECO:0000256" key="2">
    <source>
        <dbReference type="SAM" id="MobiDB-lite"/>
    </source>
</evidence>
<sequence>MDLDEVQALSREDIGQLKTISSSIVFPKGSKHTIQQMAGPGKKGHIMKRQCQEQQITKNLESLGGSNKNSSMSTNSNTTNNQTPISSPMTNNNGGQPQTSESHASGNNEIVLIIGGHENAFENHEAVPTSGASESNWIWLCDYFTSENFQKRKKGVKLSEIDLYEFSRHSKKKGGLVNDKLKETLEKIKELKAKTSMTTKEICRKRVGYIPGQVNSCSASKKQADEIVEQLRTEMEENMRRADTAEQRAVSIYEQFKNLEERQRETKELDQQLLPKLNELSK</sequence>
<protein>
    <submittedName>
        <fullName evidence="3">Uncharacterized protein</fullName>
    </submittedName>
</protein>
<feature type="compositionally biased region" description="Low complexity" evidence="2">
    <location>
        <begin position="66"/>
        <end position="87"/>
    </location>
</feature>
<organism evidence="3 4">
    <name type="scientific">Cinchona calisaya</name>
    <dbReference type="NCBI Taxonomy" id="153742"/>
    <lineage>
        <taxon>Eukaryota</taxon>
        <taxon>Viridiplantae</taxon>
        <taxon>Streptophyta</taxon>
        <taxon>Embryophyta</taxon>
        <taxon>Tracheophyta</taxon>
        <taxon>Spermatophyta</taxon>
        <taxon>Magnoliopsida</taxon>
        <taxon>eudicotyledons</taxon>
        <taxon>Gunneridae</taxon>
        <taxon>Pentapetalae</taxon>
        <taxon>asterids</taxon>
        <taxon>lamiids</taxon>
        <taxon>Gentianales</taxon>
        <taxon>Rubiaceae</taxon>
        <taxon>Cinchonoideae</taxon>
        <taxon>Cinchoneae</taxon>
        <taxon>Cinchona</taxon>
    </lineage>
</organism>
<evidence type="ECO:0000313" key="4">
    <source>
        <dbReference type="Proteomes" id="UP001630127"/>
    </source>
</evidence>
<reference evidence="3 4" key="1">
    <citation type="submission" date="2024-11" db="EMBL/GenBank/DDBJ databases">
        <title>A near-complete genome assembly of Cinchona calisaya.</title>
        <authorList>
            <person name="Lian D.C."/>
            <person name="Zhao X.W."/>
            <person name="Wei L."/>
        </authorList>
    </citation>
    <scope>NUCLEOTIDE SEQUENCE [LARGE SCALE GENOMIC DNA]</scope>
    <source>
        <tissue evidence="3">Nenye</tissue>
    </source>
</reference>
<dbReference type="EMBL" id="JBJUIK010000004">
    <property type="protein sequence ID" value="KAL3529657.1"/>
    <property type="molecule type" value="Genomic_DNA"/>
</dbReference>
<dbReference type="AlphaFoldDB" id="A0ABD3AFW5"/>